<name>A0A2G5TJN9_9PELO</name>
<feature type="region of interest" description="Disordered" evidence="1">
    <location>
        <begin position="1"/>
        <end position="25"/>
    </location>
</feature>
<gene>
    <name evidence="2" type="primary">Cnig_chr_V.g19741</name>
    <name evidence="2" type="ORF">B9Z55_019741</name>
</gene>
<feature type="compositionally biased region" description="Polar residues" evidence="1">
    <location>
        <begin position="73"/>
        <end position="85"/>
    </location>
</feature>
<dbReference type="Proteomes" id="UP000230233">
    <property type="component" value="Chromosome V"/>
</dbReference>
<dbReference type="OrthoDB" id="5898857at2759"/>
<accession>A0A2G5TJN9</accession>
<sequence length="85" mass="9988">MFIGSQRFSEQTKASRKVDANWRGTKRRKWSPNTIRIFVKMKARQLDRSSKDVEGLKRQIKMTRQAPEVQKSCPASQMDQWTSQS</sequence>
<evidence type="ECO:0000313" key="2">
    <source>
        <dbReference type="EMBL" id="PIC27505.1"/>
    </source>
</evidence>
<evidence type="ECO:0000313" key="3">
    <source>
        <dbReference type="Proteomes" id="UP000230233"/>
    </source>
</evidence>
<proteinExistence type="predicted"/>
<dbReference type="EMBL" id="PDUG01000005">
    <property type="protein sequence ID" value="PIC27505.1"/>
    <property type="molecule type" value="Genomic_DNA"/>
</dbReference>
<feature type="region of interest" description="Disordered" evidence="1">
    <location>
        <begin position="49"/>
        <end position="85"/>
    </location>
</feature>
<evidence type="ECO:0000256" key="1">
    <source>
        <dbReference type="SAM" id="MobiDB-lite"/>
    </source>
</evidence>
<dbReference type="AlphaFoldDB" id="A0A2G5TJN9"/>
<keyword evidence="3" id="KW-1185">Reference proteome</keyword>
<organism evidence="2 3">
    <name type="scientific">Caenorhabditis nigoni</name>
    <dbReference type="NCBI Taxonomy" id="1611254"/>
    <lineage>
        <taxon>Eukaryota</taxon>
        <taxon>Metazoa</taxon>
        <taxon>Ecdysozoa</taxon>
        <taxon>Nematoda</taxon>
        <taxon>Chromadorea</taxon>
        <taxon>Rhabditida</taxon>
        <taxon>Rhabditina</taxon>
        <taxon>Rhabditomorpha</taxon>
        <taxon>Rhabditoidea</taxon>
        <taxon>Rhabditidae</taxon>
        <taxon>Peloderinae</taxon>
        <taxon>Caenorhabditis</taxon>
    </lineage>
</organism>
<comment type="caution">
    <text evidence="2">The sequence shown here is derived from an EMBL/GenBank/DDBJ whole genome shotgun (WGS) entry which is preliminary data.</text>
</comment>
<feature type="compositionally biased region" description="Polar residues" evidence="1">
    <location>
        <begin position="1"/>
        <end position="12"/>
    </location>
</feature>
<protein>
    <submittedName>
        <fullName evidence="2">Uncharacterized protein</fullName>
    </submittedName>
</protein>
<reference evidence="3" key="1">
    <citation type="submission" date="2017-10" db="EMBL/GenBank/DDBJ databases">
        <title>Rapid genome shrinkage in a self-fertile nematode reveals novel sperm competition proteins.</title>
        <authorList>
            <person name="Yin D."/>
            <person name="Schwarz E.M."/>
            <person name="Thomas C.G."/>
            <person name="Felde R.L."/>
            <person name="Korf I.F."/>
            <person name="Cutter A.D."/>
            <person name="Schartner C.M."/>
            <person name="Ralston E.J."/>
            <person name="Meyer B.J."/>
            <person name="Haag E.S."/>
        </authorList>
    </citation>
    <scope>NUCLEOTIDE SEQUENCE [LARGE SCALE GENOMIC DNA]</scope>
    <source>
        <strain evidence="3">JU1422</strain>
    </source>
</reference>